<evidence type="ECO:0000256" key="1">
    <source>
        <dbReference type="ARBA" id="ARBA00002578"/>
    </source>
</evidence>
<evidence type="ECO:0000256" key="6">
    <source>
        <dbReference type="ARBA" id="ARBA00022989"/>
    </source>
</evidence>
<comment type="subcellular location">
    <subcellularLocation>
        <location evidence="10">Cell membrane</location>
        <topology evidence="10">Multi-pass membrane protein</topology>
    </subcellularLocation>
    <subcellularLocation>
        <location evidence="10">Bacterial flagellum basal body</location>
    </subcellularLocation>
</comment>
<keyword evidence="7 10" id="KW-0472">Membrane</keyword>
<evidence type="ECO:0000313" key="12">
    <source>
        <dbReference type="Proteomes" id="UP001164472"/>
    </source>
</evidence>
<feature type="transmembrane region" description="Helical" evidence="10">
    <location>
        <begin position="218"/>
        <end position="241"/>
    </location>
</feature>
<feature type="transmembrane region" description="Helical" evidence="10">
    <location>
        <begin position="83"/>
        <end position="103"/>
    </location>
</feature>
<keyword evidence="11" id="KW-0282">Flagellum</keyword>
<keyword evidence="12" id="KW-1185">Reference proteome</keyword>
<evidence type="ECO:0000256" key="5">
    <source>
        <dbReference type="ARBA" id="ARBA00022692"/>
    </source>
</evidence>
<feature type="transmembrane region" description="Helical" evidence="10">
    <location>
        <begin position="181"/>
        <end position="206"/>
    </location>
</feature>
<feature type="transmembrane region" description="Helical" evidence="10">
    <location>
        <begin position="44"/>
        <end position="63"/>
    </location>
</feature>
<dbReference type="InterPro" id="IPR006303">
    <property type="entry name" value="FliR"/>
</dbReference>
<evidence type="ECO:0000313" key="11">
    <source>
        <dbReference type="EMBL" id="UZW76738.1"/>
    </source>
</evidence>
<sequence>MQFSEQDIFNWIAGHLWPLFRIASFFMIIPIIGTQLVPVRIRLGLALMTTILVAPLIEVIPVVDPLSLSSIGVLIQQMFIGSMMGFMFVLFVQLFVVAGQIIAMQMGLGFASMVDPTNGVSVPVLSQIFLICVTLLFLATNGHLVMIEVFLESFRVWPIAGSLFTEGGFTPEILWQMIHRISWMFAAALLVSLPVITSVLVVNISFGIMSRASPQMNVFALGFPISQLFGMLIIWIGFVGFMPQFHRFSGDVFEFLRQILGV</sequence>
<keyword evidence="11" id="KW-0966">Cell projection</keyword>
<evidence type="ECO:0000256" key="10">
    <source>
        <dbReference type="RuleBase" id="RU362071"/>
    </source>
</evidence>
<evidence type="ECO:0000256" key="8">
    <source>
        <dbReference type="ARBA" id="ARBA00023143"/>
    </source>
</evidence>
<evidence type="ECO:0000256" key="2">
    <source>
        <dbReference type="ARBA" id="ARBA00009772"/>
    </source>
</evidence>
<feature type="transmembrane region" description="Helical" evidence="10">
    <location>
        <begin position="124"/>
        <end position="147"/>
    </location>
</feature>
<evidence type="ECO:0000256" key="4">
    <source>
        <dbReference type="ARBA" id="ARBA00022475"/>
    </source>
</evidence>
<keyword evidence="8 10" id="KW-0975">Bacterial flagellum</keyword>
<dbReference type="KEGG" id="asem:NNL22_09220"/>
<feature type="transmembrane region" description="Helical" evidence="10">
    <location>
        <begin position="12"/>
        <end position="32"/>
    </location>
</feature>
<dbReference type="EMBL" id="CP101527">
    <property type="protein sequence ID" value="UZW76738.1"/>
    <property type="molecule type" value="Genomic_DNA"/>
</dbReference>
<dbReference type="Proteomes" id="UP001164472">
    <property type="component" value="Chromosome"/>
</dbReference>
<keyword evidence="6 10" id="KW-1133">Transmembrane helix</keyword>
<comment type="function">
    <text evidence="1 10">Role in flagellar biosynthesis.</text>
</comment>
<keyword evidence="5 10" id="KW-0812">Transmembrane</keyword>
<dbReference type="GO" id="GO:0044780">
    <property type="term" value="P:bacterial-type flagellum assembly"/>
    <property type="evidence" value="ECO:0007669"/>
    <property type="project" value="UniProtKB-UniRule"/>
</dbReference>
<dbReference type="PRINTS" id="PR00953">
    <property type="entry name" value="TYPE3IMRPROT"/>
</dbReference>
<comment type="similarity">
    <text evidence="2 10">Belongs to the FliR/MopE/SpaR family.</text>
</comment>
<dbReference type="AlphaFoldDB" id="A0A9E8HLB3"/>
<evidence type="ECO:0000256" key="9">
    <source>
        <dbReference type="NCBIfam" id="TIGR01400"/>
    </source>
</evidence>
<dbReference type="RefSeq" id="WP_251812885.1">
    <property type="nucleotide sequence ID" value="NZ_CP101527.1"/>
</dbReference>
<dbReference type="GO" id="GO:0009425">
    <property type="term" value="C:bacterial-type flagellum basal body"/>
    <property type="evidence" value="ECO:0007669"/>
    <property type="project" value="UniProtKB-SubCell"/>
</dbReference>
<evidence type="ECO:0000256" key="7">
    <source>
        <dbReference type="ARBA" id="ARBA00023136"/>
    </source>
</evidence>
<accession>A0A9E8HLB3</accession>
<organism evidence="11 12">
    <name type="scientific">Alkalimarinus sediminis</name>
    <dbReference type="NCBI Taxonomy" id="1632866"/>
    <lineage>
        <taxon>Bacteria</taxon>
        <taxon>Pseudomonadati</taxon>
        <taxon>Pseudomonadota</taxon>
        <taxon>Gammaproteobacteria</taxon>
        <taxon>Alteromonadales</taxon>
        <taxon>Alteromonadaceae</taxon>
        <taxon>Alkalimarinus</taxon>
    </lineage>
</organism>
<evidence type="ECO:0000256" key="3">
    <source>
        <dbReference type="ARBA" id="ARBA00021717"/>
    </source>
</evidence>
<proteinExistence type="inferred from homology"/>
<reference evidence="11" key="1">
    <citation type="submission" date="2022-07" db="EMBL/GenBank/DDBJ databases">
        <title>Alkalimarinus sp. nov., isolated from gut of a Alitta virens.</title>
        <authorList>
            <person name="Yang A.I."/>
            <person name="Shin N.-R."/>
        </authorList>
    </citation>
    <scope>NUCLEOTIDE SEQUENCE</scope>
    <source>
        <strain evidence="11">FA028</strain>
    </source>
</reference>
<keyword evidence="11" id="KW-0969">Cilium</keyword>
<dbReference type="PANTHER" id="PTHR30065">
    <property type="entry name" value="FLAGELLAR BIOSYNTHETIC PROTEIN FLIR"/>
    <property type="match status" value="1"/>
</dbReference>
<gene>
    <name evidence="11" type="primary">fliR</name>
    <name evidence="11" type="ORF">NNL22_09220</name>
</gene>
<protein>
    <recommendedName>
        <fullName evidence="3 9">Flagellar biosynthetic protein FliR</fullName>
    </recommendedName>
</protein>
<dbReference type="InterPro" id="IPR002010">
    <property type="entry name" value="T3SS_IM_R"/>
</dbReference>
<dbReference type="Pfam" id="PF01311">
    <property type="entry name" value="Bac_export_1"/>
    <property type="match status" value="1"/>
</dbReference>
<name>A0A9E8HLB3_9ALTE</name>
<keyword evidence="4 10" id="KW-1003">Cell membrane</keyword>
<dbReference type="GO" id="GO:0005886">
    <property type="term" value="C:plasma membrane"/>
    <property type="evidence" value="ECO:0007669"/>
    <property type="project" value="UniProtKB-SubCell"/>
</dbReference>
<dbReference type="PANTHER" id="PTHR30065:SF8">
    <property type="entry name" value="FLAGELLAR BIOSYNTHETIC PROTEIN FLIR"/>
    <property type="match status" value="1"/>
</dbReference>
<dbReference type="NCBIfam" id="TIGR01400">
    <property type="entry name" value="fliR"/>
    <property type="match status" value="1"/>
</dbReference>
<dbReference type="GO" id="GO:0006605">
    <property type="term" value="P:protein targeting"/>
    <property type="evidence" value="ECO:0007669"/>
    <property type="project" value="UniProtKB-UniRule"/>
</dbReference>